<dbReference type="OrthoDB" id="9804315at2"/>
<dbReference type="EMBL" id="CP001085">
    <property type="protein sequence ID" value="ADD79808.1"/>
    <property type="molecule type" value="Genomic_DNA"/>
</dbReference>
<evidence type="ECO:0000259" key="9">
    <source>
        <dbReference type="PROSITE" id="PS51330"/>
    </source>
</evidence>
<dbReference type="STRING" id="515618.RIEPE_0377"/>
<dbReference type="CDD" id="cd00209">
    <property type="entry name" value="DHFR"/>
    <property type="match status" value="1"/>
</dbReference>
<dbReference type="InterPro" id="IPR012259">
    <property type="entry name" value="DHFR"/>
</dbReference>
<dbReference type="KEGG" id="rip:RIEPE_0377"/>
<comment type="similarity">
    <text evidence="2 8">Belongs to the dihydrofolate reductase family.</text>
</comment>
<evidence type="ECO:0000256" key="3">
    <source>
        <dbReference type="ARBA" id="ARBA00012856"/>
    </source>
</evidence>
<dbReference type="EC" id="1.5.1.3" evidence="3"/>
<dbReference type="PANTHER" id="PTHR48069">
    <property type="entry name" value="DIHYDROFOLATE REDUCTASE"/>
    <property type="match status" value="1"/>
</dbReference>
<evidence type="ECO:0000256" key="2">
    <source>
        <dbReference type="ARBA" id="ARBA00009539"/>
    </source>
</evidence>
<dbReference type="RefSeq" id="WP_013087790.1">
    <property type="nucleotide sequence ID" value="NC_014109.1"/>
</dbReference>
<proteinExistence type="inferred from homology"/>
<protein>
    <recommendedName>
        <fullName evidence="3">dihydrofolate reductase</fullName>
        <ecNumber evidence="3">1.5.1.3</ecNumber>
    </recommendedName>
</protein>
<comment type="pathway">
    <text evidence="1">Cofactor biosynthesis; tetrahydrofolate biosynthesis; 5,6,7,8-tetrahydrofolate from 7,8-dihydrofolate: step 1/1.</text>
</comment>
<organism evidence="10 11">
    <name type="scientific">Riesia pediculicola (strain USDA)</name>
    <dbReference type="NCBI Taxonomy" id="515618"/>
    <lineage>
        <taxon>Bacteria</taxon>
        <taxon>Pseudomonadati</taxon>
        <taxon>Pseudomonadota</taxon>
        <taxon>Gammaproteobacteria</taxon>
        <taxon>Enterobacterales</taxon>
        <taxon>Enterobacteriaceae</taxon>
        <taxon>Candidatus Riesia</taxon>
    </lineage>
</organism>
<dbReference type="PRINTS" id="PR00070">
    <property type="entry name" value="DHFR"/>
</dbReference>
<dbReference type="GO" id="GO:0046655">
    <property type="term" value="P:folic acid metabolic process"/>
    <property type="evidence" value="ECO:0007669"/>
    <property type="project" value="TreeGrafter"/>
</dbReference>
<evidence type="ECO:0000313" key="11">
    <source>
        <dbReference type="Proteomes" id="UP000001700"/>
    </source>
</evidence>
<evidence type="ECO:0000256" key="6">
    <source>
        <dbReference type="ARBA" id="ARBA00023002"/>
    </source>
</evidence>
<dbReference type="GO" id="GO:0005829">
    <property type="term" value="C:cytosol"/>
    <property type="evidence" value="ECO:0007669"/>
    <property type="project" value="TreeGrafter"/>
</dbReference>
<accession>D4G8G5</accession>
<dbReference type="InterPro" id="IPR001796">
    <property type="entry name" value="DHFR_dom"/>
</dbReference>
<dbReference type="HOGENOM" id="CLU_043966_5_2_6"/>
<dbReference type="UniPathway" id="UPA00077">
    <property type="reaction ID" value="UER00158"/>
</dbReference>
<keyword evidence="5" id="KW-0521">NADP</keyword>
<dbReference type="InterPro" id="IPR017925">
    <property type="entry name" value="DHFR_CS"/>
</dbReference>
<dbReference type="AlphaFoldDB" id="D4G8G5"/>
<keyword evidence="4" id="KW-0554">One-carbon metabolism</keyword>
<dbReference type="GO" id="GO:0006730">
    <property type="term" value="P:one-carbon metabolic process"/>
    <property type="evidence" value="ECO:0007669"/>
    <property type="project" value="UniProtKB-KW"/>
</dbReference>
<dbReference type="Proteomes" id="UP000001700">
    <property type="component" value="Chromosome"/>
</dbReference>
<keyword evidence="6 10" id="KW-0560">Oxidoreductase</keyword>
<dbReference type="GO" id="GO:0046452">
    <property type="term" value="P:dihydrofolate metabolic process"/>
    <property type="evidence" value="ECO:0007669"/>
    <property type="project" value="TreeGrafter"/>
</dbReference>
<dbReference type="GO" id="GO:0004146">
    <property type="term" value="F:dihydrofolate reductase activity"/>
    <property type="evidence" value="ECO:0007669"/>
    <property type="project" value="UniProtKB-EC"/>
</dbReference>
<evidence type="ECO:0000256" key="1">
    <source>
        <dbReference type="ARBA" id="ARBA00004903"/>
    </source>
</evidence>
<evidence type="ECO:0000256" key="4">
    <source>
        <dbReference type="ARBA" id="ARBA00022563"/>
    </source>
</evidence>
<name>D4G8G5_RIEPU</name>
<dbReference type="GO" id="GO:0046654">
    <property type="term" value="P:tetrahydrofolate biosynthetic process"/>
    <property type="evidence" value="ECO:0007669"/>
    <property type="project" value="UniProtKB-UniPathway"/>
</dbReference>
<dbReference type="Gene3D" id="3.40.430.10">
    <property type="entry name" value="Dihydrofolate Reductase, subunit A"/>
    <property type="match status" value="1"/>
</dbReference>
<dbReference type="PROSITE" id="PS51330">
    <property type="entry name" value="DHFR_2"/>
    <property type="match status" value="1"/>
</dbReference>
<gene>
    <name evidence="10" type="primary">folA</name>
    <name evidence="10" type="ordered locus">RIEPE_0377</name>
</gene>
<dbReference type="InterPro" id="IPR024072">
    <property type="entry name" value="DHFR-like_dom_sf"/>
</dbReference>
<dbReference type="SUPFAM" id="SSF53597">
    <property type="entry name" value="Dihydrofolate reductase-like"/>
    <property type="match status" value="1"/>
</dbReference>
<dbReference type="GO" id="GO:0050661">
    <property type="term" value="F:NADP binding"/>
    <property type="evidence" value="ECO:0007669"/>
    <property type="project" value="InterPro"/>
</dbReference>
<dbReference type="PROSITE" id="PS00075">
    <property type="entry name" value="DHFR_1"/>
    <property type="match status" value="1"/>
</dbReference>
<evidence type="ECO:0000256" key="5">
    <source>
        <dbReference type="ARBA" id="ARBA00022857"/>
    </source>
</evidence>
<comment type="function">
    <text evidence="7">Key enzyme in folate metabolism. Catalyzes an essential reaction for de novo glycine and purine synthesis, and for DNA precursor synthesis.</text>
</comment>
<dbReference type="Pfam" id="PF00186">
    <property type="entry name" value="DHFR_1"/>
    <property type="match status" value="1"/>
</dbReference>
<evidence type="ECO:0000256" key="8">
    <source>
        <dbReference type="RuleBase" id="RU004474"/>
    </source>
</evidence>
<keyword evidence="11" id="KW-1185">Reference proteome</keyword>
<reference evidence="10" key="1">
    <citation type="submission" date="2008-05" db="EMBL/GenBank/DDBJ databases">
        <title>Genome sequence of Riesia pediculicola USDA.</title>
        <authorList>
            <person name="Kirkness E.F."/>
        </authorList>
    </citation>
    <scope>NUCLEOTIDE SEQUENCE [LARGE SCALE GENOMIC DNA]</scope>
    <source>
        <strain evidence="10">USDA</strain>
    </source>
</reference>
<feature type="domain" description="DHFR" evidence="9">
    <location>
        <begin position="3"/>
        <end position="165"/>
    </location>
</feature>
<evidence type="ECO:0000256" key="7">
    <source>
        <dbReference type="ARBA" id="ARBA00025067"/>
    </source>
</evidence>
<evidence type="ECO:0000313" key="10">
    <source>
        <dbReference type="EMBL" id="ADD79808.1"/>
    </source>
</evidence>
<dbReference type="eggNOG" id="COG0262">
    <property type="taxonomic scope" value="Bacteria"/>
</dbReference>
<dbReference type="PANTHER" id="PTHR48069:SF3">
    <property type="entry name" value="DIHYDROFOLATE REDUCTASE"/>
    <property type="match status" value="1"/>
</dbReference>
<sequence>MKKISLIAAISKFNFVIGYENDIPWKLPDDLSWFKKKTIKKPIIVGRTTHECIGTLPDRLNIIMTNKRSEKIFEEEKIWVTSREEALLSISEDIKEIMVIGGEKIYKLFFPIADRLYITYVDYFGLGDVFFPFISKNRWRCSYIGDAIRSDHRNSHSYIHKIFDRKEKYL</sequence>